<name>A0A3S2YX18_9ACTN</name>
<accession>A0A3S2YX18</accession>
<feature type="chain" id="PRO_5039275139" description="Secreted protein" evidence="1">
    <location>
        <begin position="40"/>
        <end position="78"/>
    </location>
</feature>
<protein>
    <recommendedName>
        <fullName evidence="4">Secreted protein</fullName>
    </recommendedName>
</protein>
<dbReference type="AlphaFoldDB" id="A0A3S2YX18"/>
<sequence>MRTGVAAAVVLLRAGAAAAPAAAVAAAAPAAAAPAPALAGPAVAAARREPGQCEYDHCRQCRELQPASQHPSTPPKMW</sequence>
<evidence type="ECO:0000313" key="2">
    <source>
        <dbReference type="EMBL" id="RVU21356.1"/>
    </source>
</evidence>
<gene>
    <name evidence="2" type="ORF">EOT10_25375</name>
</gene>
<evidence type="ECO:0008006" key="4">
    <source>
        <dbReference type="Google" id="ProtNLM"/>
    </source>
</evidence>
<dbReference type="EMBL" id="RZYA01000013">
    <property type="protein sequence ID" value="RVU21356.1"/>
    <property type="molecule type" value="Genomic_DNA"/>
</dbReference>
<feature type="signal peptide" evidence="1">
    <location>
        <begin position="1"/>
        <end position="39"/>
    </location>
</feature>
<keyword evidence="3" id="KW-1185">Reference proteome</keyword>
<proteinExistence type="predicted"/>
<evidence type="ECO:0000313" key="3">
    <source>
        <dbReference type="Proteomes" id="UP000283128"/>
    </source>
</evidence>
<organism evidence="2 3">
    <name type="scientific">Streptomyces antnestii</name>
    <dbReference type="NCBI Taxonomy" id="2494256"/>
    <lineage>
        <taxon>Bacteria</taxon>
        <taxon>Bacillati</taxon>
        <taxon>Actinomycetota</taxon>
        <taxon>Actinomycetes</taxon>
        <taxon>Kitasatosporales</taxon>
        <taxon>Streptomycetaceae</taxon>
        <taxon>Streptomyces</taxon>
    </lineage>
</organism>
<comment type="caution">
    <text evidence="2">The sequence shown here is derived from an EMBL/GenBank/DDBJ whole genome shotgun (WGS) entry which is preliminary data.</text>
</comment>
<evidence type="ECO:0000256" key="1">
    <source>
        <dbReference type="SAM" id="SignalP"/>
    </source>
</evidence>
<dbReference type="Proteomes" id="UP000283128">
    <property type="component" value="Unassembled WGS sequence"/>
</dbReference>
<reference evidence="2 3" key="1">
    <citation type="submission" date="2019-01" db="EMBL/GenBank/DDBJ databases">
        <title>Genome sequences of Streptomyces and Rhizobium isolates collected from root and soil.</title>
        <authorList>
            <person name="Chhettri S."/>
            <person name="Sevigny J.L."/>
            <person name="Sen A."/>
            <person name="Ennis N."/>
            <person name="Tisa L."/>
        </authorList>
    </citation>
    <scope>NUCLEOTIDE SEQUENCE [LARGE SCALE GENOMIC DNA]</scope>
    <source>
        <strain evidence="2 3">San01</strain>
    </source>
</reference>
<keyword evidence="1" id="KW-0732">Signal</keyword>